<dbReference type="Pfam" id="PF01494">
    <property type="entry name" value="FAD_binding_3"/>
    <property type="match status" value="1"/>
</dbReference>
<reference evidence="3" key="1">
    <citation type="submission" date="2006-02" db="EMBL/GenBank/DDBJ databases">
        <title>Complete sequence of chromosome of Rhodoferax ferrireducens DSM 15236.</title>
        <authorList>
            <person name="Copeland A."/>
            <person name="Lucas S."/>
            <person name="Lapidus A."/>
            <person name="Barry K."/>
            <person name="Detter J.C."/>
            <person name="Glavina del Rio T."/>
            <person name="Hammon N."/>
            <person name="Israni S."/>
            <person name="Pitluck S."/>
            <person name="Brettin T."/>
            <person name="Bruce D."/>
            <person name="Han C."/>
            <person name="Tapia R."/>
            <person name="Gilna P."/>
            <person name="Kiss H."/>
            <person name="Schmutz J."/>
            <person name="Larimer F."/>
            <person name="Land M."/>
            <person name="Kyrpides N."/>
            <person name="Ivanova N."/>
            <person name="Richardson P."/>
        </authorList>
    </citation>
    <scope>NUCLEOTIDE SEQUENCE [LARGE SCALE GENOMIC DNA]</scope>
    <source>
        <strain evidence="3">ATCC BAA-621 / DSM 15236 / T118</strain>
    </source>
</reference>
<keyword evidence="3" id="KW-1185">Reference proteome</keyword>
<dbReference type="KEGG" id="rfr:Rfer_1576"/>
<dbReference type="RefSeq" id="WP_011463876.1">
    <property type="nucleotide sequence ID" value="NC_007908.1"/>
</dbReference>
<sequence>MTQPFDICIRGDGIVGRTLALLLARERLRVGLVARPAAMSPNAATTAPDVRAYALNAKSRALLESLRCWPDARHATEVLAMRVLGDDGGEVNFSAQELKVQGLTWIVDVPVLEAQLAAAVRFQPQIELLDAPQPASLTVICEGKASRTRAEFGIEFEVARYPQTAIAARLACEAPHGQTARQWFTQGEILAFLPIDGPQGNSVAIVWSVLDGRVDALLGASPVEFCRQLQVASYGCLGQLQLTSERCAWPLQSARAERWVGIHEGKAWALAGDAAHNVHPLAGQGLNLGLSDVAALAQTIHEREYWRSVGDEKLLRRYERARKAEVLTMGATMDGLQRLFSNSSAVFQAARNLGMNGFERSGPVKQWVARQAMGF</sequence>
<accession>Q21Y45</accession>
<dbReference type="InterPro" id="IPR036188">
    <property type="entry name" value="FAD/NAD-bd_sf"/>
</dbReference>
<dbReference type="PROSITE" id="PS01304">
    <property type="entry name" value="UBIH"/>
    <property type="match status" value="1"/>
</dbReference>
<dbReference type="PANTHER" id="PTHR43876">
    <property type="entry name" value="UBIQUINONE BIOSYNTHESIS MONOOXYGENASE COQ6, MITOCHONDRIAL"/>
    <property type="match status" value="1"/>
</dbReference>
<name>Q21Y45_ALBFT</name>
<dbReference type="InterPro" id="IPR002938">
    <property type="entry name" value="FAD-bd"/>
</dbReference>
<gene>
    <name evidence="2" type="ordered locus">Rfer_1576</name>
</gene>
<dbReference type="SUPFAM" id="SSF51905">
    <property type="entry name" value="FAD/NAD(P)-binding domain"/>
    <property type="match status" value="1"/>
</dbReference>
<dbReference type="EC" id="1.14.13.-" evidence="2"/>
<dbReference type="STRING" id="338969.Rfer_1576"/>
<dbReference type="HOGENOM" id="CLU_009665_8_3_4"/>
<dbReference type="OrthoDB" id="9769565at2"/>
<dbReference type="Gene3D" id="3.30.9.10">
    <property type="entry name" value="D-Amino Acid Oxidase, subunit A, domain 2"/>
    <property type="match status" value="1"/>
</dbReference>
<evidence type="ECO:0000313" key="3">
    <source>
        <dbReference type="Proteomes" id="UP000008332"/>
    </source>
</evidence>
<dbReference type="InterPro" id="IPR051205">
    <property type="entry name" value="UbiH/COQ6_monooxygenase"/>
</dbReference>
<evidence type="ECO:0000259" key="1">
    <source>
        <dbReference type="Pfam" id="PF01494"/>
    </source>
</evidence>
<dbReference type="eggNOG" id="COG0654">
    <property type="taxonomic scope" value="Bacteria"/>
</dbReference>
<evidence type="ECO:0000313" key="2">
    <source>
        <dbReference type="EMBL" id="ABD69308.1"/>
    </source>
</evidence>
<dbReference type="AlphaFoldDB" id="Q21Y45"/>
<dbReference type="InterPro" id="IPR018168">
    <property type="entry name" value="Ubi_Hdrlase_CS"/>
</dbReference>
<dbReference type="GO" id="GO:0016491">
    <property type="term" value="F:oxidoreductase activity"/>
    <property type="evidence" value="ECO:0007669"/>
    <property type="project" value="UniProtKB-KW"/>
</dbReference>
<dbReference type="Proteomes" id="UP000008332">
    <property type="component" value="Chromosome"/>
</dbReference>
<dbReference type="Gene3D" id="3.50.50.60">
    <property type="entry name" value="FAD/NAD(P)-binding domain"/>
    <property type="match status" value="2"/>
</dbReference>
<dbReference type="GO" id="GO:0071949">
    <property type="term" value="F:FAD binding"/>
    <property type="evidence" value="ECO:0007669"/>
    <property type="project" value="InterPro"/>
</dbReference>
<dbReference type="PANTHER" id="PTHR43876:SF25">
    <property type="entry name" value="MONOOXYGENASE NMA2164"/>
    <property type="match status" value="1"/>
</dbReference>
<dbReference type="EMBL" id="CP000267">
    <property type="protein sequence ID" value="ABD69308.1"/>
    <property type="molecule type" value="Genomic_DNA"/>
</dbReference>
<protein>
    <submittedName>
        <fullName evidence="2">2-octaprenyl-3-methyl-6-methoxy-1,4-benzoquinol hydroxylase</fullName>
        <ecNumber evidence="2">1.14.13.-</ecNumber>
    </submittedName>
</protein>
<proteinExistence type="predicted"/>
<feature type="domain" description="FAD-binding" evidence="1">
    <location>
        <begin position="135"/>
        <end position="324"/>
    </location>
</feature>
<organism evidence="2 3">
    <name type="scientific">Albidiferax ferrireducens (strain ATCC BAA-621 / DSM 15236 / T118)</name>
    <name type="common">Rhodoferax ferrireducens</name>
    <dbReference type="NCBI Taxonomy" id="338969"/>
    <lineage>
        <taxon>Bacteria</taxon>
        <taxon>Pseudomonadati</taxon>
        <taxon>Pseudomonadota</taxon>
        <taxon>Betaproteobacteria</taxon>
        <taxon>Burkholderiales</taxon>
        <taxon>Comamonadaceae</taxon>
        <taxon>Rhodoferax</taxon>
    </lineage>
</organism>
<keyword evidence="2" id="KW-0560">Oxidoreductase</keyword>
<dbReference type="PRINTS" id="PR00420">
    <property type="entry name" value="RNGMNOXGNASE"/>
</dbReference>